<feature type="region of interest" description="Disordered" evidence="1">
    <location>
        <begin position="28"/>
        <end position="116"/>
    </location>
</feature>
<reference evidence="2" key="1">
    <citation type="submission" date="2022-01" db="EMBL/GenBank/DDBJ databases">
        <authorList>
            <person name="King R."/>
        </authorList>
    </citation>
    <scope>NUCLEOTIDE SEQUENCE</scope>
</reference>
<dbReference type="Proteomes" id="UP001153712">
    <property type="component" value="Chromosome 7"/>
</dbReference>
<organism evidence="2 3">
    <name type="scientific">Phyllotreta striolata</name>
    <name type="common">Striped flea beetle</name>
    <name type="synonym">Crioceris striolata</name>
    <dbReference type="NCBI Taxonomy" id="444603"/>
    <lineage>
        <taxon>Eukaryota</taxon>
        <taxon>Metazoa</taxon>
        <taxon>Ecdysozoa</taxon>
        <taxon>Arthropoda</taxon>
        <taxon>Hexapoda</taxon>
        <taxon>Insecta</taxon>
        <taxon>Pterygota</taxon>
        <taxon>Neoptera</taxon>
        <taxon>Endopterygota</taxon>
        <taxon>Coleoptera</taxon>
        <taxon>Polyphaga</taxon>
        <taxon>Cucujiformia</taxon>
        <taxon>Chrysomeloidea</taxon>
        <taxon>Chrysomelidae</taxon>
        <taxon>Galerucinae</taxon>
        <taxon>Alticini</taxon>
        <taxon>Phyllotreta</taxon>
    </lineage>
</organism>
<evidence type="ECO:0000313" key="3">
    <source>
        <dbReference type="Proteomes" id="UP001153712"/>
    </source>
</evidence>
<keyword evidence="3" id="KW-1185">Reference proteome</keyword>
<feature type="region of interest" description="Disordered" evidence="1">
    <location>
        <begin position="175"/>
        <end position="201"/>
    </location>
</feature>
<dbReference type="EMBL" id="OU900100">
    <property type="protein sequence ID" value="CAG9863948.1"/>
    <property type="molecule type" value="Genomic_DNA"/>
</dbReference>
<dbReference type="AlphaFoldDB" id="A0A9N9TS22"/>
<sequence length="201" mass="22002">MCPQESLRNGHGLALRYRNFPLLLHTHDDRVSSTAKRPTRGSAGARPAPEHAQPVPDGRRRRRQTDAIGLEGMAKGRSDLDQQPLEEQNGQRHQEAIRKRRGVHNAGAAHRPRHRRHRLLAVRQLLVPGAGLPGLSDRMTQAQAGPATGRDAPGRRFVLVDVVAGVAPVARIPAHQPREQLAPRRGIGQGPAGSLTSRHVR</sequence>
<gene>
    <name evidence="2" type="ORF">PHYEVI_LOCUS10217</name>
</gene>
<accession>A0A9N9TS22</accession>
<dbReference type="OrthoDB" id="6585798at2759"/>
<evidence type="ECO:0000313" key="2">
    <source>
        <dbReference type="EMBL" id="CAG9863948.1"/>
    </source>
</evidence>
<proteinExistence type="predicted"/>
<evidence type="ECO:0000256" key="1">
    <source>
        <dbReference type="SAM" id="MobiDB-lite"/>
    </source>
</evidence>
<name>A0A9N9TS22_PHYSR</name>
<protein>
    <submittedName>
        <fullName evidence="2">Uncharacterized protein</fullName>
    </submittedName>
</protein>